<comment type="caution">
    <text evidence="1">The sequence shown here is derived from an EMBL/GenBank/DDBJ whole genome shotgun (WGS) entry which is preliminary data.</text>
</comment>
<dbReference type="Pfam" id="PF03597">
    <property type="entry name" value="FixS"/>
    <property type="match status" value="1"/>
</dbReference>
<organism evidence="1 2">
    <name type="scientific">Sphingomonas agrestis</name>
    <dbReference type="NCBI Taxonomy" id="3080540"/>
    <lineage>
        <taxon>Bacteria</taxon>
        <taxon>Pseudomonadati</taxon>
        <taxon>Pseudomonadota</taxon>
        <taxon>Alphaproteobacteria</taxon>
        <taxon>Sphingomonadales</taxon>
        <taxon>Sphingomonadaceae</taxon>
        <taxon>Sphingomonas</taxon>
    </lineage>
</organism>
<evidence type="ECO:0000313" key="1">
    <source>
        <dbReference type="EMBL" id="MDV3456016.1"/>
    </source>
</evidence>
<proteinExistence type="predicted"/>
<dbReference type="InterPro" id="IPR004714">
    <property type="entry name" value="Cyt_oxidase_maturation_cbb3"/>
</dbReference>
<protein>
    <submittedName>
        <fullName evidence="1">Cbb3-type cytochrome oxidase assembly protein CcoS</fullName>
    </submittedName>
</protein>
<keyword evidence="2" id="KW-1185">Reference proteome</keyword>
<reference evidence="1 2" key="1">
    <citation type="submission" date="2023-10" db="EMBL/GenBank/DDBJ databases">
        <title>Sphingomonas sp. HF-S4 16S ribosomal RNA gene Genome sequencing and assembly.</title>
        <authorList>
            <person name="Lee H."/>
        </authorList>
    </citation>
    <scope>NUCLEOTIDE SEQUENCE [LARGE SCALE GENOMIC DNA]</scope>
    <source>
        <strain evidence="1 2">HF-S4</strain>
    </source>
</reference>
<sequence>MTGLALLIPIALSFGLIGLGAFFWSVRAGQYDDIDGAAMRILLDDDE</sequence>
<gene>
    <name evidence="1" type="primary">ccoS</name>
    <name evidence="1" type="ORF">RZN05_03410</name>
</gene>
<accession>A0ABU3Y3Q0</accession>
<evidence type="ECO:0000313" key="2">
    <source>
        <dbReference type="Proteomes" id="UP001273531"/>
    </source>
</evidence>
<dbReference type="RefSeq" id="WP_317225219.1">
    <property type="nucleotide sequence ID" value="NZ_JAWJEJ010000001.1"/>
</dbReference>
<name>A0ABU3Y3Q0_9SPHN</name>
<dbReference type="PANTHER" id="PTHR41532:SF1">
    <property type="entry name" value="FIXS PROTEIN"/>
    <property type="match status" value="1"/>
</dbReference>
<dbReference type="EMBL" id="JAWJEJ010000001">
    <property type="protein sequence ID" value="MDV3456016.1"/>
    <property type="molecule type" value="Genomic_DNA"/>
</dbReference>
<dbReference type="PANTHER" id="PTHR41532">
    <property type="entry name" value="FIXS PROTEIN"/>
    <property type="match status" value="1"/>
</dbReference>
<dbReference type="Proteomes" id="UP001273531">
    <property type="component" value="Unassembled WGS sequence"/>
</dbReference>
<dbReference type="NCBIfam" id="TIGR00847">
    <property type="entry name" value="ccoS"/>
    <property type="match status" value="1"/>
</dbReference>